<dbReference type="Proteomes" id="UP000244904">
    <property type="component" value="Unassembled WGS sequence"/>
</dbReference>
<reference evidence="3" key="1">
    <citation type="submission" date="2018-03" db="EMBL/GenBank/DDBJ databases">
        <authorList>
            <person name="Rodrigo-Torres L."/>
            <person name="Arahal R. D."/>
            <person name="Lucena T."/>
        </authorList>
    </citation>
    <scope>NUCLEOTIDE SEQUENCE [LARGE SCALE GENOMIC DNA]</scope>
    <source>
        <strain evidence="3">CECT 8871</strain>
    </source>
</reference>
<evidence type="ECO:0000256" key="1">
    <source>
        <dbReference type="SAM" id="Phobius"/>
    </source>
</evidence>
<name>A0A2R8AXF2_9RHOB</name>
<dbReference type="RefSeq" id="WP_181389448.1">
    <property type="nucleotide sequence ID" value="NZ_OMOJ01000004.1"/>
</dbReference>
<keyword evidence="1" id="KW-0812">Transmembrane</keyword>
<feature type="transmembrane region" description="Helical" evidence="1">
    <location>
        <begin position="6"/>
        <end position="26"/>
    </location>
</feature>
<dbReference type="EMBL" id="OMOJ01000004">
    <property type="protein sequence ID" value="SPF80554.1"/>
    <property type="molecule type" value="Genomic_DNA"/>
</dbReference>
<gene>
    <name evidence="2" type="ORF">PRI8871_02364</name>
</gene>
<dbReference type="AlphaFoldDB" id="A0A2R8AXF2"/>
<keyword evidence="1" id="KW-0472">Membrane</keyword>
<keyword evidence="3" id="KW-1185">Reference proteome</keyword>
<evidence type="ECO:0000313" key="3">
    <source>
        <dbReference type="Proteomes" id="UP000244904"/>
    </source>
</evidence>
<keyword evidence="1" id="KW-1133">Transmembrane helix</keyword>
<evidence type="ECO:0000313" key="2">
    <source>
        <dbReference type="EMBL" id="SPF80554.1"/>
    </source>
</evidence>
<protein>
    <submittedName>
        <fullName evidence="2">Uncharacterized protein</fullName>
    </submittedName>
</protein>
<sequence length="48" mass="4952">MWYDAFSEIGALLSGAAAAVGALSVLSKKIEFFLNKGLDSKFVSGGLA</sequence>
<accession>A0A2R8AXF2</accession>
<proteinExistence type="predicted"/>
<organism evidence="2 3">
    <name type="scientific">Pseudoprimorskyibacter insulae</name>
    <dbReference type="NCBI Taxonomy" id="1695997"/>
    <lineage>
        <taxon>Bacteria</taxon>
        <taxon>Pseudomonadati</taxon>
        <taxon>Pseudomonadota</taxon>
        <taxon>Alphaproteobacteria</taxon>
        <taxon>Rhodobacterales</taxon>
        <taxon>Paracoccaceae</taxon>
        <taxon>Pseudoprimorskyibacter</taxon>
    </lineage>
</organism>